<dbReference type="PROSITE" id="PS00615">
    <property type="entry name" value="C_TYPE_LECTIN_1"/>
    <property type="match status" value="1"/>
</dbReference>
<dbReference type="AlphaFoldDB" id="A0A0A1WHY6"/>
<dbReference type="InterPro" id="IPR001304">
    <property type="entry name" value="C-type_lectin-like"/>
</dbReference>
<dbReference type="GO" id="GO:0030246">
    <property type="term" value="F:carbohydrate binding"/>
    <property type="evidence" value="ECO:0007669"/>
    <property type="project" value="UniProtKB-KW"/>
</dbReference>
<dbReference type="EMBL" id="GBXI01015810">
    <property type="protein sequence ID" value="JAC98481.1"/>
    <property type="molecule type" value="Transcribed_RNA"/>
</dbReference>
<dbReference type="Gene3D" id="3.10.100.10">
    <property type="entry name" value="Mannose-Binding Protein A, subunit A"/>
    <property type="match status" value="1"/>
</dbReference>
<evidence type="ECO:0000256" key="1">
    <source>
        <dbReference type="ARBA" id="ARBA00023157"/>
    </source>
</evidence>
<feature type="signal peptide" evidence="2">
    <location>
        <begin position="1"/>
        <end position="20"/>
    </location>
</feature>
<protein>
    <submittedName>
        <fullName evidence="4">Hepatic lectin</fullName>
    </submittedName>
</protein>
<dbReference type="OrthoDB" id="538816at2759"/>
<evidence type="ECO:0000313" key="4">
    <source>
        <dbReference type="EMBL" id="JAC98481.1"/>
    </source>
</evidence>
<dbReference type="SMART" id="SM00034">
    <property type="entry name" value="CLECT"/>
    <property type="match status" value="1"/>
</dbReference>
<keyword evidence="2" id="KW-0732">Signal</keyword>
<dbReference type="SMR" id="A0A0A1WHY6"/>
<reference evidence="4" key="1">
    <citation type="submission" date="2014-11" db="EMBL/GenBank/DDBJ databases">
        <authorList>
            <person name="Geib S."/>
        </authorList>
    </citation>
    <scope>NUCLEOTIDE SEQUENCE</scope>
</reference>
<reference evidence="4" key="2">
    <citation type="journal article" date="2015" name="Gigascience">
        <title>Reconstructing a comprehensive transcriptome assembly of a white-pupal translocated strain of the pest fruit fly Bactrocera cucurbitae.</title>
        <authorList>
            <person name="Sim S.B."/>
            <person name="Calla B."/>
            <person name="Hall B."/>
            <person name="DeRego T."/>
            <person name="Geib S.M."/>
        </authorList>
    </citation>
    <scope>NUCLEOTIDE SEQUENCE</scope>
</reference>
<proteinExistence type="predicted"/>
<dbReference type="InterPro" id="IPR018378">
    <property type="entry name" value="C-type_lectin_CS"/>
</dbReference>
<dbReference type="Pfam" id="PF00059">
    <property type="entry name" value="Lectin_C"/>
    <property type="match status" value="1"/>
</dbReference>
<keyword evidence="4" id="KW-0430">Lectin</keyword>
<evidence type="ECO:0000256" key="2">
    <source>
        <dbReference type="SAM" id="SignalP"/>
    </source>
</evidence>
<dbReference type="SUPFAM" id="SSF56436">
    <property type="entry name" value="C-type lectin-like"/>
    <property type="match status" value="1"/>
</dbReference>
<evidence type="ECO:0000259" key="3">
    <source>
        <dbReference type="PROSITE" id="PS50041"/>
    </source>
</evidence>
<dbReference type="InterPro" id="IPR016186">
    <property type="entry name" value="C-type_lectin-like/link_sf"/>
</dbReference>
<dbReference type="CDD" id="cd00037">
    <property type="entry name" value="CLECT"/>
    <property type="match status" value="1"/>
</dbReference>
<name>A0A0A1WHY6_ZEUCU</name>
<organism evidence="4">
    <name type="scientific">Zeugodacus cucurbitae</name>
    <name type="common">Melon fruit fly</name>
    <name type="synonym">Bactrocera cucurbitae</name>
    <dbReference type="NCBI Taxonomy" id="28588"/>
    <lineage>
        <taxon>Eukaryota</taxon>
        <taxon>Metazoa</taxon>
        <taxon>Ecdysozoa</taxon>
        <taxon>Arthropoda</taxon>
        <taxon>Hexapoda</taxon>
        <taxon>Insecta</taxon>
        <taxon>Pterygota</taxon>
        <taxon>Neoptera</taxon>
        <taxon>Endopterygota</taxon>
        <taxon>Diptera</taxon>
        <taxon>Brachycera</taxon>
        <taxon>Muscomorpha</taxon>
        <taxon>Tephritoidea</taxon>
        <taxon>Tephritidae</taxon>
        <taxon>Zeugodacus</taxon>
        <taxon>Zeugodacus</taxon>
    </lineage>
</organism>
<dbReference type="InterPro" id="IPR016187">
    <property type="entry name" value="CTDL_fold"/>
</dbReference>
<sequence>MKQAVILIAFLAALAQHVRAVELNVSKPVEGEDVLAKKIESRINGRIAPVDGERFIVSLSRMNWFAAYGFCSQQNAKLLSLELGKDDIKKQQFTDFINLYHIQIRNYWLSGNRLEDDITFRWGLGGLPLSYTDWAKNEPDNFGGQQRCMRLYTDMTWDDDGCVSINYAACQKY</sequence>
<keyword evidence="1" id="KW-1015">Disulfide bond</keyword>
<accession>A0A0A1WHY6</accession>
<feature type="chain" id="PRO_5001982223" evidence="2">
    <location>
        <begin position="21"/>
        <end position="173"/>
    </location>
</feature>
<dbReference type="PROSITE" id="PS50041">
    <property type="entry name" value="C_TYPE_LECTIN_2"/>
    <property type="match status" value="1"/>
</dbReference>
<feature type="domain" description="C-type lectin" evidence="3">
    <location>
        <begin position="50"/>
        <end position="171"/>
    </location>
</feature>
<gene>
    <name evidence="4" type="primary">LECH</name>
    <name evidence="4" type="ORF">g.16843</name>
</gene>